<keyword evidence="2 6" id="KW-0812">Transmembrane</keyword>
<dbReference type="RefSeq" id="XP_011177502.1">
    <property type="nucleotide sequence ID" value="XM_011179200.1"/>
</dbReference>
<dbReference type="GO" id="GO:0016020">
    <property type="term" value="C:membrane"/>
    <property type="evidence" value="ECO:0007669"/>
    <property type="project" value="UniProtKB-SubCell"/>
</dbReference>
<feature type="transmembrane region" description="Helical" evidence="6">
    <location>
        <begin position="384"/>
        <end position="404"/>
    </location>
</feature>
<dbReference type="PANTHER" id="PTHR23507">
    <property type="entry name" value="ZGC:174356"/>
    <property type="match status" value="1"/>
</dbReference>
<dbReference type="EMBL" id="GBXI01006853">
    <property type="protein sequence ID" value="JAD07439.1"/>
    <property type="molecule type" value="Transcribed_RNA"/>
</dbReference>
<evidence type="ECO:0000313" key="8">
    <source>
        <dbReference type="EMBL" id="JAD00784.1"/>
    </source>
</evidence>
<feature type="transmembrane region" description="Helical" evidence="6">
    <location>
        <begin position="410"/>
        <end position="431"/>
    </location>
</feature>
<dbReference type="PANTHER" id="PTHR23507:SF1">
    <property type="entry name" value="FI18259P1-RELATED"/>
    <property type="match status" value="1"/>
</dbReference>
<feature type="transmembrane region" description="Helical" evidence="6">
    <location>
        <begin position="475"/>
        <end position="496"/>
    </location>
</feature>
<evidence type="ECO:0000313" key="7">
    <source>
        <dbReference type="EMBL" id="JAC97299.1"/>
    </source>
</evidence>
<feature type="transmembrane region" description="Helical" evidence="6">
    <location>
        <begin position="187"/>
        <end position="208"/>
    </location>
</feature>
<name>A0A0A1XR69_ZEUCU</name>
<dbReference type="CDD" id="cd17386">
    <property type="entry name" value="MFS_SLC46"/>
    <property type="match status" value="1"/>
</dbReference>
<organism evidence="11">
    <name type="scientific">Zeugodacus cucurbitae</name>
    <name type="common">Melon fruit fly</name>
    <name type="synonym">Bactrocera cucurbitae</name>
    <dbReference type="NCBI Taxonomy" id="28588"/>
    <lineage>
        <taxon>Eukaryota</taxon>
        <taxon>Metazoa</taxon>
        <taxon>Ecdysozoa</taxon>
        <taxon>Arthropoda</taxon>
        <taxon>Hexapoda</taxon>
        <taxon>Insecta</taxon>
        <taxon>Pterygota</taxon>
        <taxon>Neoptera</taxon>
        <taxon>Endopterygota</taxon>
        <taxon>Diptera</taxon>
        <taxon>Brachycera</taxon>
        <taxon>Muscomorpha</taxon>
        <taxon>Tephritoidea</taxon>
        <taxon>Tephritidae</taxon>
        <taxon>Zeugodacus</taxon>
        <taxon>Zeugodacus</taxon>
    </lineage>
</organism>
<sequence>MGHSAADTSATSPVGTNLAVATIAPITAKSVEANGNPPKKPTLTWREKLQKVINNITVEPILAAYIMPSVLSGLATQNLNLEKACRVNMDYGEVVCDALTRRDTANYTLEEETVQQMVARMAAWKTVIQSMFPCLLILFWGSWSDRHHRRKPCILIPIIGEFLGTVGLILCVYFERTPMEVAALTEAIFPSLSGGWFTMLMGVFSYIADITTEEERTLRIGILNVCFSVGVPIGMAFSGVLLKKIGFYGVFSISATLYLFSFLYGLFFLAEPRAKPEKSVPKGERKSLLADFFDKDHVVETFRVAFKRGENQRRQRVIMLMVVVMVVIGPMHGEMAVTYLFTRFRFNWSEVEFSVFSTYAMVTGLVGVLFCVGILSHKLKIDDALVGVISSMSKILSGFVYAFATVPWHMYVGAIVEIFNGTAFIAMRSIATKLVRKDELGKVNSLFGVAEALMPMVFAPMYTTLYAATLKVLPGAFYLLGGALTAPAVFIFLWMYNFQCKQRRKAIAQAADSETGGVGGVTKADCLDAKDANGNINAIEAIALASEAKGQLNGIVTNVIHENLEQAEHAAECVQRDTEARAAVVAQAHTLPNGMDNKAFESDEGELRQRQQTKV</sequence>
<feature type="transmembrane region" description="Helical" evidence="6">
    <location>
        <begin position="353"/>
        <end position="375"/>
    </location>
</feature>
<feature type="transmembrane region" description="Helical" evidence="6">
    <location>
        <begin position="220"/>
        <end position="241"/>
    </location>
</feature>
<keyword evidence="3 6" id="KW-1133">Transmembrane helix</keyword>
<dbReference type="RefSeq" id="XP_011177500.1">
    <property type="nucleotide sequence ID" value="XM_011179198.1"/>
</dbReference>
<evidence type="ECO:0000313" key="11">
    <source>
        <dbReference type="EMBL" id="JAD13365.1"/>
    </source>
</evidence>
<dbReference type="EMBL" id="GBXI01000927">
    <property type="protein sequence ID" value="JAD13365.1"/>
    <property type="molecule type" value="Transcribed_RNA"/>
</dbReference>
<dbReference type="GO" id="GO:0022857">
    <property type="term" value="F:transmembrane transporter activity"/>
    <property type="evidence" value="ECO:0007669"/>
    <property type="project" value="InterPro"/>
</dbReference>
<dbReference type="OrthoDB" id="3026777at2759"/>
<dbReference type="Pfam" id="PF07690">
    <property type="entry name" value="MFS_1"/>
    <property type="match status" value="1"/>
</dbReference>
<evidence type="ECO:0000256" key="1">
    <source>
        <dbReference type="ARBA" id="ARBA00004141"/>
    </source>
</evidence>
<gene>
    <name evidence="11" type="primary">slc46a1_9</name>
    <name evidence="10" type="synonym">slc46a1_13</name>
    <name evidence="7" type="synonym">slc46a1_2</name>
    <name evidence="8" type="synonym">slc46a1_5</name>
    <name evidence="9" type="synonym">slc46a1_6</name>
    <name evidence="7" type="ORF">g.5131</name>
    <name evidence="8" type="ORF">g.5135</name>
    <name evidence="10" type="ORF">g.5139</name>
    <name evidence="9" type="ORF">g.5143</name>
    <name evidence="11" type="ORF">g.5147</name>
</gene>
<evidence type="ECO:0000256" key="3">
    <source>
        <dbReference type="ARBA" id="ARBA00022989"/>
    </source>
</evidence>
<evidence type="ECO:0000256" key="6">
    <source>
        <dbReference type="SAM" id="Phobius"/>
    </source>
</evidence>
<comment type="subcellular location">
    <subcellularLocation>
        <location evidence="1">Membrane</location>
        <topology evidence="1">Multi-pass membrane protein</topology>
    </subcellularLocation>
</comment>
<evidence type="ECO:0000313" key="10">
    <source>
        <dbReference type="EMBL" id="JAD10960.1"/>
    </source>
</evidence>
<feature type="transmembrane region" description="Helical" evidence="6">
    <location>
        <begin position="443"/>
        <end position="463"/>
    </location>
</feature>
<evidence type="ECO:0000256" key="5">
    <source>
        <dbReference type="SAM" id="MobiDB-lite"/>
    </source>
</evidence>
<feature type="transmembrane region" description="Helical" evidence="6">
    <location>
        <begin position="153"/>
        <end position="175"/>
    </location>
</feature>
<feature type="transmembrane region" description="Helical" evidence="6">
    <location>
        <begin position="317"/>
        <end position="341"/>
    </location>
</feature>
<reference evidence="11" key="1">
    <citation type="submission" date="2014-11" db="EMBL/GenBank/DDBJ databases">
        <authorList>
            <person name="Geib S."/>
        </authorList>
    </citation>
    <scope>NUCLEOTIDE SEQUENCE</scope>
</reference>
<evidence type="ECO:0000256" key="4">
    <source>
        <dbReference type="ARBA" id="ARBA00023136"/>
    </source>
</evidence>
<dbReference type="Gene3D" id="1.20.1250.20">
    <property type="entry name" value="MFS general substrate transporter like domains"/>
    <property type="match status" value="1"/>
</dbReference>
<dbReference type="RefSeq" id="XP_011177501.1">
    <property type="nucleotide sequence ID" value="XM_011179199.1"/>
</dbReference>
<evidence type="ECO:0000256" key="2">
    <source>
        <dbReference type="ARBA" id="ARBA00022692"/>
    </source>
</evidence>
<feature type="transmembrane region" description="Helical" evidence="6">
    <location>
        <begin position="247"/>
        <end position="269"/>
    </location>
</feature>
<keyword evidence="4 6" id="KW-0472">Membrane</keyword>
<dbReference type="GeneID" id="105209045"/>
<protein>
    <submittedName>
        <fullName evidence="11">Proton-coupled folate transporter</fullName>
    </submittedName>
</protein>
<dbReference type="EMBL" id="GBXI01016992">
    <property type="protein sequence ID" value="JAC97299.1"/>
    <property type="molecule type" value="Transcribed_RNA"/>
</dbReference>
<dbReference type="SUPFAM" id="SSF103473">
    <property type="entry name" value="MFS general substrate transporter"/>
    <property type="match status" value="1"/>
</dbReference>
<dbReference type="InterPro" id="IPR011701">
    <property type="entry name" value="MFS"/>
</dbReference>
<evidence type="ECO:0000313" key="9">
    <source>
        <dbReference type="EMBL" id="JAD07439.1"/>
    </source>
</evidence>
<dbReference type="AlphaFoldDB" id="A0A0A1XR69"/>
<dbReference type="CTD" id="105209045"/>
<accession>A0A0A1XR69</accession>
<feature type="compositionally biased region" description="Basic and acidic residues" evidence="5">
    <location>
        <begin position="598"/>
        <end position="609"/>
    </location>
</feature>
<feature type="transmembrane region" description="Helical" evidence="6">
    <location>
        <begin position="122"/>
        <end position="141"/>
    </location>
</feature>
<dbReference type="EMBL" id="GBXI01013508">
    <property type="protein sequence ID" value="JAD00784.1"/>
    <property type="molecule type" value="Transcribed_RNA"/>
</dbReference>
<proteinExistence type="predicted"/>
<reference evidence="11" key="2">
    <citation type="journal article" date="2015" name="Gigascience">
        <title>Reconstructing a comprehensive transcriptome assembly of a white-pupal translocated strain of the pest fruit fly Bactrocera cucurbitae.</title>
        <authorList>
            <person name="Sim S.B."/>
            <person name="Calla B."/>
            <person name="Hall B."/>
            <person name="DeRego T."/>
            <person name="Geib S.M."/>
        </authorList>
    </citation>
    <scope>NUCLEOTIDE SEQUENCE</scope>
</reference>
<dbReference type="EMBL" id="GBXI01003332">
    <property type="protein sequence ID" value="JAD10960.1"/>
    <property type="molecule type" value="Transcribed_RNA"/>
</dbReference>
<dbReference type="InterPro" id="IPR036259">
    <property type="entry name" value="MFS_trans_sf"/>
</dbReference>
<feature type="region of interest" description="Disordered" evidence="5">
    <location>
        <begin position="593"/>
        <end position="615"/>
    </location>
</feature>